<feature type="region of interest" description="Disordered" evidence="1">
    <location>
        <begin position="1"/>
        <end position="22"/>
    </location>
</feature>
<gene>
    <name evidence="2" type="ORF">LNINA_LOCUS6181</name>
</gene>
<dbReference type="EMBL" id="CAVLEF010000008">
    <property type="protein sequence ID" value="CAK1546626.1"/>
    <property type="molecule type" value="Genomic_DNA"/>
</dbReference>
<comment type="caution">
    <text evidence="2">The sequence shown here is derived from an EMBL/GenBank/DDBJ whole genome shotgun (WGS) entry which is preliminary data.</text>
</comment>
<dbReference type="Proteomes" id="UP001497472">
    <property type="component" value="Unassembled WGS sequence"/>
</dbReference>
<organism evidence="2 3">
    <name type="scientific">Leptosia nina</name>
    <dbReference type="NCBI Taxonomy" id="320188"/>
    <lineage>
        <taxon>Eukaryota</taxon>
        <taxon>Metazoa</taxon>
        <taxon>Ecdysozoa</taxon>
        <taxon>Arthropoda</taxon>
        <taxon>Hexapoda</taxon>
        <taxon>Insecta</taxon>
        <taxon>Pterygota</taxon>
        <taxon>Neoptera</taxon>
        <taxon>Endopterygota</taxon>
        <taxon>Lepidoptera</taxon>
        <taxon>Glossata</taxon>
        <taxon>Ditrysia</taxon>
        <taxon>Papilionoidea</taxon>
        <taxon>Pieridae</taxon>
        <taxon>Pierinae</taxon>
        <taxon>Leptosia</taxon>
    </lineage>
</organism>
<protein>
    <submittedName>
        <fullName evidence="2">Uncharacterized protein</fullName>
    </submittedName>
</protein>
<evidence type="ECO:0000313" key="2">
    <source>
        <dbReference type="EMBL" id="CAK1546626.1"/>
    </source>
</evidence>
<proteinExistence type="predicted"/>
<keyword evidence="3" id="KW-1185">Reference proteome</keyword>
<dbReference type="AlphaFoldDB" id="A0AAV1JBX6"/>
<evidence type="ECO:0000256" key="1">
    <source>
        <dbReference type="SAM" id="MobiDB-lite"/>
    </source>
</evidence>
<sequence>MKTKKCTVEPTPEPPPPDPCKLQRIRQKEKAGIKICPPKPIEPPEPIAPCLAICIEKIKNPPYTTSPSQAIVCVVEREKTGTSRCDAIEALTAAGRDLPHPCQKQPQPPPPPPPPEPSPCEVQKKQQKLAACKEKYKRFSRELTIDTDETRTLTIESPERSEVPESMTDIDSKIFYLENLIKRLQGEIDDMYNNADDTIKTTLSINSVTVENLDAQHTKGTSQVYPLILTDVDPPLAEKSETFKNEKAELINCGRSQSMDSLSSIGKNFALLWNFEDVARADNAMSSRDGDNTIPGKL</sequence>
<evidence type="ECO:0000313" key="3">
    <source>
        <dbReference type="Proteomes" id="UP001497472"/>
    </source>
</evidence>
<feature type="region of interest" description="Disordered" evidence="1">
    <location>
        <begin position="96"/>
        <end position="121"/>
    </location>
</feature>
<reference evidence="2 3" key="1">
    <citation type="submission" date="2023-11" db="EMBL/GenBank/DDBJ databases">
        <authorList>
            <person name="Okamura Y."/>
        </authorList>
    </citation>
    <scope>NUCLEOTIDE SEQUENCE [LARGE SCALE GENOMIC DNA]</scope>
</reference>
<feature type="compositionally biased region" description="Pro residues" evidence="1">
    <location>
        <begin position="106"/>
        <end position="118"/>
    </location>
</feature>
<accession>A0AAV1JBX6</accession>
<name>A0AAV1JBX6_9NEOP</name>